<dbReference type="InterPro" id="IPR008242">
    <property type="entry name" value="Chor_mutase/pphenate_deHydtase"/>
</dbReference>
<dbReference type="SUPFAM" id="SSF55021">
    <property type="entry name" value="ACT-like"/>
    <property type="match status" value="1"/>
</dbReference>
<evidence type="ECO:0000256" key="1">
    <source>
        <dbReference type="ARBA" id="ARBA00000824"/>
    </source>
</evidence>
<accession>A0A926FB87</accession>
<dbReference type="PROSITE" id="PS51671">
    <property type="entry name" value="ACT"/>
    <property type="match status" value="1"/>
</dbReference>
<dbReference type="SUPFAM" id="SSF53850">
    <property type="entry name" value="Periplasmic binding protein-like II"/>
    <property type="match status" value="1"/>
</dbReference>
<evidence type="ECO:0000256" key="3">
    <source>
        <dbReference type="ARBA" id="ARBA00004496"/>
    </source>
</evidence>
<evidence type="ECO:0000256" key="13">
    <source>
        <dbReference type="ARBA" id="ARBA00023235"/>
    </source>
</evidence>
<evidence type="ECO:0000256" key="2">
    <source>
        <dbReference type="ARBA" id="ARBA00002364"/>
    </source>
</evidence>
<dbReference type="SUPFAM" id="SSF48600">
    <property type="entry name" value="Chorismate mutase II"/>
    <property type="match status" value="1"/>
</dbReference>
<evidence type="ECO:0000259" key="21">
    <source>
        <dbReference type="PROSITE" id="PS51171"/>
    </source>
</evidence>
<dbReference type="NCBIfam" id="TIGR01805">
    <property type="entry name" value="CM_mono_grmpos"/>
    <property type="match status" value="1"/>
</dbReference>
<name>A0A926FB87_9FIRM</name>
<keyword evidence="10" id="KW-0028">Amino-acid biosynthesis</keyword>
<evidence type="ECO:0000256" key="14">
    <source>
        <dbReference type="ARBA" id="ARBA00023239"/>
    </source>
</evidence>
<dbReference type="InterPro" id="IPR036263">
    <property type="entry name" value="Chorismate_II_sf"/>
</dbReference>
<evidence type="ECO:0000256" key="8">
    <source>
        <dbReference type="ARBA" id="ARBA00021872"/>
    </source>
</evidence>
<evidence type="ECO:0000256" key="18">
    <source>
        <dbReference type="ARBA" id="ARBA00047848"/>
    </source>
</evidence>
<dbReference type="Pfam" id="PF01817">
    <property type="entry name" value="CM_2"/>
    <property type="match status" value="1"/>
</dbReference>
<comment type="caution">
    <text evidence="23">The sequence shown here is derived from an EMBL/GenBank/DDBJ whole genome shotgun (WGS) entry which is preliminary data.</text>
</comment>
<dbReference type="InterPro" id="IPR011279">
    <property type="entry name" value="Chorismate_mutase_GmP"/>
</dbReference>
<evidence type="ECO:0000313" key="23">
    <source>
        <dbReference type="EMBL" id="MBC8596102.1"/>
    </source>
</evidence>
<feature type="domain" description="Prephenate dehydratase" evidence="21">
    <location>
        <begin position="93"/>
        <end position="271"/>
    </location>
</feature>
<dbReference type="InterPro" id="IPR045865">
    <property type="entry name" value="ACT-like_dom_sf"/>
</dbReference>
<evidence type="ECO:0000256" key="16">
    <source>
        <dbReference type="ARBA" id="ARBA00031175"/>
    </source>
</evidence>
<protein>
    <recommendedName>
        <fullName evidence="7">Bifunctional chorismate mutase/prephenate dehydratase</fullName>
        <ecNumber evidence="6">4.2.1.51</ecNumber>
    </recommendedName>
    <alternativeName>
        <fullName evidence="17">Chorismate mutase-prephenate dehydratase</fullName>
    </alternativeName>
    <alternativeName>
        <fullName evidence="8">Prephenate dehydratase</fullName>
    </alternativeName>
    <alternativeName>
        <fullName evidence="16">p-protein</fullName>
    </alternativeName>
</protein>
<dbReference type="NCBIfam" id="NF008865">
    <property type="entry name" value="PRK11898.1"/>
    <property type="match status" value="1"/>
</dbReference>
<comment type="catalytic activity">
    <reaction evidence="18">
        <text>prephenate + H(+) = 3-phenylpyruvate + CO2 + H2O</text>
        <dbReference type="Rhea" id="RHEA:21648"/>
        <dbReference type="ChEBI" id="CHEBI:15377"/>
        <dbReference type="ChEBI" id="CHEBI:15378"/>
        <dbReference type="ChEBI" id="CHEBI:16526"/>
        <dbReference type="ChEBI" id="CHEBI:18005"/>
        <dbReference type="ChEBI" id="CHEBI:29934"/>
        <dbReference type="EC" id="4.2.1.51"/>
    </reaction>
</comment>
<keyword evidence="12" id="KW-0584">Phenylalanine biosynthesis</keyword>
<dbReference type="PIRSF" id="PIRSF001500">
    <property type="entry name" value="Chor_mut_pdt_Ppr"/>
    <property type="match status" value="1"/>
</dbReference>
<comment type="function">
    <text evidence="2">Catalyzes the Claisen rearrangement of chorismate to prephenate and the decarboxylation/dehydration of prephenate to phenylpyruvate.</text>
</comment>
<feature type="site" description="Essential for prephenate dehydratase activity" evidence="19">
    <location>
        <position position="264"/>
    </location>
</feature>
<dbReference type="Gene3D" id="3.30.70.260">
    <property type="match status" value="1"/>
</dbReference>
<organism evidence="23 24">
    <name type="scientific">Qingrenia yutianensis</name>
    <dbReference type="NCBI Taxonomy" id="2763676"/>
    <lineage>
        <taxon>Bacteria</taxon>
        <taxon>Bacillati</taxon>
        <taxon>Bacillota</taxon>
        <taxon>Clostridia</taxon>
        <taxon>Eubacteriales</taxon>
        <taxon>Oscillospiraceae</taxon>
        <taxon>Qingrenia</taxon>
    </lineage>
</organism>
<evidence type="ECO:0000256" key="17">
    <source>
        <dbReference type="ARBA" id="ARBA00031520"/>
    </source>
</evidence>
<dbReference type="PROSITE" id="PS51171">
    <property type="entry name" value="PREPHENATE_DEHYDR_3"/>
    <property type="match status" value="1"/>
</dbReference>
<evidence type="ECO:0000256" key="10">
    <source>
        <dbReference type="ARBA" id="ARBA00022605"/>
    </source>
</evidence>
<sequence>MDKLDEYRQNIDKIDKEMVRLFEERMKNAQNIGKYKEEHGLPVLNAGREKAVIEKAAANLKDKNLAPYTEDFFENMMRISRKYQADNAGHAVKIAYFGIEGSFTYEAVLKYSENLLSVKPVGCATTEDVFRLLLNDGADLAVIPFENSTTGAVVDVYDLLCKYDFYIKDEIFLKVSQHLMAKKGVKKDEIKTVYSHPQAISQCKKFIDFNGYNAIPYLNTALSAKFVSESEKTDIAALAGESAAKIYNLDILAANVNTDLDNYTKFIVLSKKFDKNENADNNSAVVSLDDKTGMLYKLIKIFKDEGINLTKIESRPDHKNPFEYMFFIDFDGNIDDENVKNAVDKAKEFAKAFKYLGNYKRRSVHS</sequence>
<comment type="pathway">
    <text evidence="5">Metabolic intermediate biosynthesis; prephenate biosynthesis; prephenate from chorismate: step 1/1.</text>
</comment>
<dbReference type="PROSITE" id="PS51168">
    <property type="entry name" value="CHORISMATE_MUT_2"/>
    <property type="match status" value="1"/>
</dbReference>
<dbReference type="PROSITE" id="PS00858">
    <property type="entry name" value="PREPHENATE_DEHYDR_2"/>
    <property type="match status" value="1"/>
</dbReference>
<feature type="domain" description="Chorismate mutase" evidence="20">
    <location>
        <begin position="1"/>
        <end position="88"/>
    </location>
</feature>
<comment type="pathway">
    <text evidence="4">Amino-acid biosynthesis; L-phenylalanine biosynthesis; phenylpyruvate from prephenate: step 1/1.</text>
</comment>
<evidence type="ECO:0000256" key="4">
    <source>
        <dbReference type="ARBA" id="ARBA00004741"/>
    </source>
</evidence>
<evidence type="ECO:0000256" key="7">
    <source>
        <dbReference type="ARBA" id="ARBA00014401"/>
    </source>
</evidence>
<dbReference type="PANTHER" id="PTHR21022:SF19">
    <property type="entry name" value="PREPHENATE DEHYDRATASE-RELATED"/>
    <property type="match status" value="1"/>
</dbReference>
<dbReference type="Gene3D" id="1.20.59.10">
    <property type="entry name" value="Chorismate mutase"/>
    <property type="match status" value="1"/>
</dbReference>
<dbReference type="InterPro" id="IPR002701">
    <property type="entry name" value="CM_II_prokaryot"/>
</dbReference>
<evidence type="ECO:0000256" key="15">
    <source>
        <dbReference type="ARBA" id="ARBA00023268"/>
    </source>
</evidence>
<dbReference type="GO" id="GO:0046417">
    <property type="term" value="P:chorismate metabolic process"/>
    <property type="evidence" value="ECO:0007669"/>
    <property type="project" value="InterPro"/>
</dbReference>
<dbReference type="InterPro" id="IPR036979">
    <property type="entry name" value="CM_dom_sf"/>
</dbReference>
<dbReference type="InterPro" id="IPR002912">
    <property type="entry name" value="ACT_dom"/>
</dbReference>
<keyword evidence="9" id="KW-0963">Cytoplasm</keyword>
<keyword evidence="15" id="KW-0511">Multifunctional enzyme</keyword>
<dbReference type="Pfam" id="PF01842">
    <property type="entry name" value="ACT"/>
    <property type="match status" value="1"/>
</dbReference>
<keyword evidence="24" id="KW-1185">Reference proteome</keyword>
<evidence type="ECO:0000256" key="12">
    <source>
        <dbReference type="ARBA" id="ARBA00023222"/>
    </source>
</evidence>
<comment type="subcellular location">
    <subcellularLocation>
        <location evidence="3">Cytoplasm</location>
    </subcellularLocation>
</comment>
<dbReference type="InterPro" id="IPR001086">
    <property type="entry name" value="Preph_deHydtase"/>
</dbReference>
<proteinExistence type="predicted"/>
<dbReference type="SMART" id="SM00830">
    <property type="entry name" value="CM_2"/>
    <property type="match status" value="1"/>
</dbReference>
<evidence type="ECO:0000259" key="22">
    <source>
        <dbReference type="PROSITE" id="PS51671"/>
    </source>
</evidence>
<dbReference type="Proteomes" id="UP000647416">
    <property type="component" value="Unassembled WGS sequence"/>
</dbReference>
<dbReference type="Gene3D" id="3.40.190.10">
    <property type="entry name" value="Periplasmic binding protein-like II"/>
    <property type="match status" value="2"/>
</dbReference>
<dbReference type="GO" id="GO:0009094">
    <property type="term" value="P:L-phenylalanine biosynthetic process"/>
    <property type="evidence" value="ECO:0007669"/>
    <property type="project" value="UniProtKB-KW"/>
</dbReference>
<dbReference type="RefSeq" id="WP_262431653.1">
    <property type="nucleotide sequence ID" value="NZ_JACRTE010000004.1"/>
</dbReference>
<evidence type="ECO:0000256" key="6">
    <source>
        <dbReference type="ARBA" id="ARBA00013147"/>
    </source>
</evidence>
<feature type="domain" description="ACT" evidence="22">
    <location>
        <begin position="283"/>
        <end position="360"/>
    </location>
</feature>
<gene>
    <name evidence="23" type="primary">pheA</name>
    <name evidence="23" type="ORF">H8706_04370</name>
</gene>
<keyword evidence="14 23" id="KW-0456">Lyase</keyword>
<evidence type="ECO:0000256" key="5">
    <source>
        <dbReference type="ARBA" id="ARBA00004817"/>
    </source>
</evidence>
<dbReference type="EC" id="4.2.1.51" evidence="6"/>
<evidence type="ECO:0000256" key="11">
    <source>
        <dbReference type="ARBA" id="ARBA00023141"/>
    </source>
</evidence>
<comment type="catalytic activity">
    <reaction evidence="1">
        <text>chorismate = prephenate</text>
        <dbReference type="Rhea" id="RHEA:13897"/>
        <dbReference type="ChEBI" id="CHEBI:29748"/>
        <dbReference type="ChEBI" id="CHEBI:29934"/>
        <dbReference type="EC" id="5.4.99.5"/>
    </reaction>
</comment>
<evidence type="ECO:0000313" key="24">
    <source>
        <dbReference type="Proteomes" id="UP000647416"/>
    </source>
</evidence>
<dbReference type="Pfam" id="PF00800">
    <property type="entry name" value="PDT"/>
    <property type="match status" value="1"/>
</dbReference>
<dbReference type="GO" id="GO:0005737">
    <property type="term" value="C:cytoplasm"/>
    <property type="evidence" value="ECO:0007669"/>
    <property type="project" value="UniProtKB-SubCell"/>
</dbReference>
<evidence type="ECO:0000256" key="19">
    <source>
        <dbReference type="PIRSR" id="PIRSR001500-2"/>
    </source>
</evidence>
<dbReference type="EMBL" id="JACRTE010000004">
    <property type="protein sequence ID" value="MBC8596102.1"/>
    <property type="molecule type" value="Genomic_DNA"/>
</dbReference>
<evidence type="ECO:0000256" key="9">
    <source>
        <dbReference type="ARBA" id="ARBA00022490"/>
    </source>
</evidence>
<keyword evidence="13" id="KW-0413">Isomerase</keyword>
<keyword evidence="11" id="KW-0057">Aromatic amino acid biosynthesis</keyword>
<dbReference type="InterPro" id="IPR018528">
    <property type="entry name" value="Preph_deHydtase_CS"/>
</dbReference>
<dbReference type="GO" id="GO:0004106">
    <property type="term" value="F:chorismate mutase activity"/>
    <property type="evidence" value="ECO:0007669"/>
    <property type="project" value="UniProtKB-EC"/>
</dbReference>
<dbReference type="CDD" id="cd04905">
    <property type="entry name" value="ACT_CM-PDT"/>
    <property type="match status" value="1"/>
</dbReference>
<dbReference type="AlphaFoldDB" id="A0A926FB87"/>
<dbReference type="CDD" id="cd13631">
    <property type="entry name" value="PBP2_Ct-PDT_like"/>
    <property type="match status" value="1"/>
</dbReference>
<dbReference type="PANTHER" id="PTHR21022">
    <property type="entry name" value="PREPHENATE DEHYDRATASE P PROTEIN"/>
    <property type="match status" value="1"/>
</dbReference>
<evidence type="ECO:0000259" key="20">
    <source>
        <dbReference type="PROSITE" id="PS51168"/>
    </source>
</evidence>
<dbReference type="GO" id="GO:0004664">
    <property type="term" value="F:prephenate dehydratase activity"/>
    <property type="evidence" value="ECO:0007669"/>
    <property type="project" value="UniProtKB-EC"/>
</dbReference>
<reference evidence="23" key="1">
    <citation type="submission" date="2020-08" db="EMBL/GenBank/DDBJ databases">
        <title>Genome public.</title>
        <authorList>
            <person name="Liu C."/>
            <person name="Sun Q."/>
        </authorList>
    </citation>
    <scope>NUCLEOTIDE SEQUENCE</scope>
    <source>
        <strain evidence="23">NSJ-50</strain>
    </source>
</reference>